<keyword evidence="1" id="KW-0597">Phosphoprotein</keyword>
<feature type="compositionally biased region" description="Acidic residues" evidence="2">
    <location>
        <begin position="191"/>
        <end position="206"/>
    </location>
</feature>
<feature type="compositionally biased region" description="Polar residues" evidence="2">
    <location>
        <begin position="152"/>
        <end position="161"/>
    </location>
</feature>
<dbReference type="InterPro" id="IPR039360">
    <property type="entry name" value="Ras_GTPase"/>
</dbReference>
<feature type="compositionally biased region" description="Basic and acidic residues" evidence="2">
    <location>
        <begin position="162"/>
        <end position="175"/>
    </location>
</feature>
<evidence type="ECO:0000256" key="2">
    <source>
        <dbReference type="SAM" id="MobiDB-lite"/>
    </source>
</evidence>
<reference evidence="3" key="1">
    <citation type="submission" date="2020-11" db="EMBL/GenBank/DDBJ databases">
        <authorList>
            <person name="Tran Van P."/>
        </authorList>
    </citation>
    <scope>NUCLEOTIDE SEQUENCE</scope>
</reference>
<dbReference type="PANTHER" id="PTHR10194:SF142">
    <property type="entry name" value="NEUROFIBROMIN"/>
    <property type="match status" value="1"/>
</dbReference>
<evidence type="ECO:0000313" key="3">
    <source>
        <dbReference type="EMBL" id="CAD7396146.1"/>
    </source>
</evidence>
<dbReference type="EMBL" id="OD000156">
    <property type="protein sequence ID" value="CAD7396146.1"/>
    <property type="molecule type" value="Genomic_DNA"/>
</dbReference>
<organism evidence="3">
    <name type="scientific">Timema poppense</name>
    <name type="common">Walking stick</name>
    <dbReference type="NCBI Taxonomy" id="170557"/>
    <lineage>
        <taxon>Eukaryota</taxon>
        <taxon>Metazoa</taxon>
        <taxon>Ecdysozoa</taxon>
        <taxon>Arthropoda</taxon>
        <taxon>Hexapoda</taxon>
        <taxon>Insecta</taxon>
        <taxon>Pterygota</taxon>
        <taxon>Neoptera</taxon>
        <taxon>Polyneoptera</taxon>
        <taxon>Phasmatodea</taxon>
        <taxon>Timematodea</taxon>
        <taxon>Timematoidea</taxon>
        <taxon>Timematidae</taxon>
        <taxon>Timema</taxon>
    </lineage>
</organism>
<evidence type="ECO:0000256" key="1">
    <source>
        <dbReference type="ARBA" id="ARBA00022553"/>
    </source>
</evidence>
<protein>
    <submittedName>
        <fullName evidence="3">Uncharacterized protein</fullName>
    </submittedName>
</protein>
<sequence>MLSPTRQTFTVGNLKSPTLSMEVSWKGMNFTSTVVNRPRNQQVIDTVSMGHSTIEVEEFFWCGNIGRIPRVLIRLVPVHLLAKHEEILLMCDASYVIQGTLYLHTDLFQLLCPSRYSPPVTNSSWPVQHNNSKALQPMDSAVGQRGLKQRQGKANNLQAESNKSKPQDVSSKPKEESEESDHDDTTSNAEETQEEQIEESNEDIDEQSTSSKQEKRSEKGYKISDPRIHVMAFYHIASLKKEPLLPYSIKEPVDMAYWALFSPPHCQGESFPISYGKFQFNVLGQVVRLRCRAHEHKPDRHTYPRVEHQKARVEIFLGLTQIPSKLAIRRLSHLFFTERDNRIGILYLPTVWSVSRQHREVQWCGGAGLRVKCSVGRTMKVASPSNGTVPAPQNIRGEFLSLMAGPRPHGPDMERNCYESLLIVLDTLERCLSNQPKDTAKFDEAMNVKLLLREICQFIDVPNDNPTVLQLKNLASKVLFALSLNFFNAVFNRISARLQELSACNEENPDYSDIELIQHINVDVLRLTKLLSETIQKFRLLKKSAHIVLMTSLEKAVWNWMDTYPHEFADIQCYWLVRVFVVGVKMVAIHWLSECSCDEAKVFSNVVAALKQKKPNEELSKCCEGLFDILDTFADNKKGRAAVWPLQIMLLVLSPKVLEEIVNADSGAPCSPRHSKKKQFIDSVKRAVGPHSTSKQLTEASAVTCVKLCKASTYINILDSNNVAFTLVQSVINDLKCVILSMVAVYPTPQTSWSSCSLIRDDAGVLPSTLGCSKLALM</sequence>
<dbReference type="AlphaFoldDB" id="A0A7R9GVB8"/>
<proteinExistence type="predicted"/>
<gene>
    <name evidence="3" type="ORF">TPSB3V08_LOCUS514</name>
</gene>
<name>A0A7R9GVB8_TIMPO</name>
<feature type="compositionally biased region" description="Basic and acidic residues" evidence="2">
    <location>
        <begin position="212"/>
        <end position="221"/>
    </location>
</feature>
<accession>A0A7R9GVB8</accession>
<feature type="region of interest" description="Disordered" evidence="2">
    <location>
        <begin position="144"/>
        <end position="221"/>
    </location>
</feature>
<dbReference type="PANTHER" id="PTHR10194">
    <property type="entry name" value="RAS GTPASE-ACTIVATING PROTEINS"/>
    <property type="match status" value="1"/>
</dbReference>